<accession>A0A1G6JUX6</accession>
<evidence type="ECO:0000313" key="2">
    <source>
        <dbReference type="Proteomes" id="UP000183507"/>
    </source>
</evidence>
<name>A0A1G6JUX6_9BACI</name>
<dbReference type="Proteomes" id="UP000183507">
    <property type="component" value="Unassembled WGS sequence"/>
</dbReference>
<evidence type="ECO:0008006" key="3">
    <source>
        <dbReference type="Google" id="ProtNLM"/>
    </source>
</evidence>
<protein>
    <recommendedName>
        <fullName evidence="3">Transglycosylase</fullName>
    </recommendedName>
</protein>
<organism evidence="1 2">
    <name type="scientific">Bacillus wiedmannii</name>
    <dbReference type="NCBI Taxonomy" id="1890302"/>
    <lineage>
        <taxon>Bacteria</taxon>
        <taxon>Bacillati</taxon>
        <taxon>Bacillota</taxon>
        <taxon>Bacilli</taxon>
        <taxon>Bacillales</taxon>
        <taxon>Bacillaceae</taxon>
        <taxon>Bacillus</taxon>
        <taxon>Bacillus cereus group</taxon>
    </lineage>
</organism>
<sequence>MKPVKAKCEACEHVFRVQMLTARFPNRVDKHYFICPSCKTEFVSYYSSREMRQLQKEISKLYTGFRTCYTKEHAKVIQEKIDKKDLEFKWLRDKLRTEIENNLPN</sequence>
<evidence type="ECO:0000313" key="1">
    <source>
        <dbReference type="EMBL" id="SDC22552.1"/>
    </source>
</evidence>
<reference evidence="2" key="1">
    <citation type="submission" date="2016-10" db="EMBL/GenBank/DDBJ databases">
        <authorList>
            <person name="Varghese N."/>
        </authorList>
    </citation>
    <scope>NUCLEOTIDE SEQUENCE [LARGE SCALE GENOMIC DNA]</scope>
    <source>
        <strain evidence="2">KPR-7A</strain>
    </source>
</reference>
<dbReference type="AlphaFoldDB" id="A0A1G6JUX6"/>
<dbReference type="Gene3D" id="6.20.250.40">
    <property type="match status" value="1"/>
</dbReference>
<dbReference type="EMBL" id="FMZR01000001">
    <property type="protein sequence ID" value="SDC22552.1"/>
    <property type="molecule type" value="Genomic_DNA"/>
</dbReference>
<dbReference type="RefSeq" id="WP_074650616.1">
    <property type="nucleotide sequence ID" value="NZ_FMZR01000001.1"/>
</dbReference>
<proteinExistence type="predicted"/>
<gene>
    <name evidence="1" type="ORF">SAMN04487767_101522</name>
</gene>